<keyword evidence="3" id="KW-1185">Reference proteome</keyword>
<dbReference type="OMA" id="DNLAPHT"/>
<dbReference type="OrthoDB" id="775972at2759"/>
<accession>A0A087UEQ6</accession>
<name>A0A087UEQ6_STEMI</name>
<evidence type="ECO:0000256" key="1">
    <source>
        <dbReference type="SAM" id="MobiDB-lite"/>
    </source>
</evidence>
<gene>
    <name evidence="2" type="ORF">X975_12526</name>
</gene>
<evidence type="ECO:0000313" key="2">
    <source>
        <dbReference type="EMBL" id="KFM75845.1"/>
    </source>
</evidence>
<dbReference type="EMBL" id="KK119490">
    <property type="protein sequence ID" value="KFM75845.1"/>
    <property type="molecule type" value="Genomic_DNA"/>
</dbReference>
<dbReference type="Proteomes" id="UP000054359">
    <property type="component" value="Unassembled WGS sequence"/>
</dbReference>
<feature type="non-terminal residue" evidence="2">
    <location>
        <position position="111"/>
    </location>
</feature>
<feature type="region of interest" description="Disordered" evidence="1">
    <location>
        <begin position="89"/>
        <end position="111"/>
    </location>
</feature>
<sequence>MALIKPVKMQSAPQQKVFVHKDLDSCIQVFIRVDRIKKPLEPAYEGPFPVLDRQEKYFSLSIKGKPVKISVDRLKPAYTLNTETVPADSNLSIADNKPSVIKPTSESKEAR</sequence>
<dbReference type="PANTHER" id="PTHR38681">
    <property type="entry name" value="RETROVIRUS-RELATED POL POLYPROTEIN FROM TRANSPOSON 412-LIKE PROTEIN-RELATED"/>
    <property type="match status" value="1"/>
</dbReference>
<reference evidence="2 3" key="1">
    <citation type="submission" date="2013-11" db="EMBL/GenBank/DDBJ databases">
        <title>Genome sequencing of Stegodyphus mimosarum.</title>
        <authorList>
            <person name="Bechsgaard J."/>
        </authorList>
    </citation>
    <scope>NUCLEOTIDE SEQUENCE [LARGE SCALE GENOMIC DNA]</scope>
</reference>
<dbReference type="PANTHER" id="PTHR38681:SF1">
    <property type="entry name" value="RETROVIRUS-RELATED POL POLYPROTEIN FROM TRANSPOSON 412-LIKE PROTEIN"/>
    <property type="match status" value="1"/>
</dbReference>
<evidence type="ECO:0000313" key="3">
    <source>
        <dbReference type="Proteomes" id="UP000054359"/>
    </source>
</evidence>
<organism evidence="2 3">
    <name type="scientific">Stegodyphus mimosarum</name>
    <name type="common">African social velvet spider</name>
    <dbReference type="NCBI Taxonomy" id="407821"/>
    <lineage>
        <taxon>Eukaryota</taxon>
        <taxon>Metazoa</taxon>
        <taxon>Ecdysozoa</taxon>
        <taxon>Arthropoda</taxon>
        <taxon>Chelicerata</taxon>
        <taxon>Arachnida</taxon>
        <taxon>Araneae</taxon>
        <taxon>Araneomorphae</taxon>
        <taxon>Entelegynae</taxon>
        <taxon>Eresoidea</taxon>
        <taxon>Eresidae</taxon>
        <taxon>Stegodyphus</taxon>
    </lineage>
</organism>
<dbReference type="AlphaFoldDB" id="A0A087UEQ6"/>
<proteinExistence type="predicted"/>
<protein>
    <submittedName>
        <fullName evidence="2">Uncharacterized protein</fullName>
    </submittedName>
</protein>
<dbReference type="STRING" id="407821.A0A087UEQ6"/>